<dbReference type="SUPFAM" id="SSF55961">
    <property type="entry name" value="Bet v1-like"/>
    <property type="match status" value="1"/>
</dbReference>
<dbReference type="Gene3D" id="3.30.530.20">
    <property type="match status" value="1"/>
</dbReference>
<name>A0ABX0TWD9_9SPHN</name>
<dbReference type="Pfam" id="PF08327">
    <property type="entry name" value="AHSA1"/>
    <property type="match status" value="1"/>
</dbReference>
<dbReference type="Proteomes" id="UP000788153">
    <property type="component" value="Unassembled WGS sequence"/>
</dbReference>
<accession>A0ABX0TWD9</accession>
<gene>
    <name evidence="3" type="ORF">FHT01_000177</name>
</gene>
<evidence type="ECO:0000313" key="4">
    <source>
        <dbReference type="Proteomes" id="UP000788153"/>
    </source>
</evidence>
<organism evidence="3 4">
    <name type="scientific">Sphingomonas japonica</name>
    <dbReference type="NCBI Taxonomy" id="511662"/>
    <lineage>
        <taxon>Bacteria</taxon>
        <taxon>Pseudomonadati</taxon>
        <taxon>Pseudomonadota</taxon>
        <taxon>Alphaproteobacteria</taxon>
        <taxon>Sphingomonadales</taxon>
        <taxon>Sphingomonadaceae</taxon>
        <taxon>Sphingomonas</taxon>
    </lineage>
</organism>
<dbReference type="InterPro" id="IPR013538">
    <property type="entry name" value="ASHA1/2-like_C"/>
</dbReference>
<dbReference type="CDD" id="cd08896">
    <property type="entry name" value="SRPBCC_CalC_Aha1-like_3"/>
    <property type="match status" value="1"/>
</dbReference>
<protein>
    <submittedName>
        <fullName evidence="3">Uncharacterized protein YndB with AHSA1/START domain</fullName>
    </submittedName>
</protein>
<evidence type="ECO:0000256" key="1">
    <source>
        <dbReference type="ARBA" id="ARBA00006817"/>
    </source>
</evidence>
<reference evidence="3 4" key="1">
    <citation type="submission" date="2020-03" db="EMBL/GenBank/DDBJ databases">
        <title>Genomic Encyclopedia of Type Strains, Phase IV (KMG-IV): sequencing the most valuable type-strain genomes for metagenomic binning, comparative biology and taxonomic classification.</title>
        <authorList>
            <person name="Goeker M."/>
        </authorList>
    </citation>
    <scope>NUCLEOTIDE SEQUENCE [LARGE SCALE GENOMIC DNA]</scope>
    <source>
        <strain evidence="3 4">DSM 22753</strain>
    </source>
</reference>
<evidence type="ECO:0000313" key="3">
    <source>
        <dbReference type="EMBL" id="NIJ22635.1"/>
    </source>
</evidence>
<dbReference type="InterPro" id="IPR023393">
    <property type="entry name" value="START-like_dom_sf"/>
</dbReference>
<dbReference type="EMBL" id="JAASQP010000001">
    <property type="protein sequence ID" value="NIJ22635.1"/>
    <property type="molecule type" value="Genomic_DNA"/>
</dbReference>
<evidence type="ECO:0000259" key="2">
    <source>
        <dbReference type="Pfam" id="PF08327"/>
    </source>
</evidence>
<comment type="similarity">
    <text evidence="1">Belongs to the AHA1 family.</text>
</comment>
<comment type="caution">
    <text evidence="3">The sequence shown here is derived from an EMBL/GenBank/DDBJ whole genome shotgun (WGS) entry which is preliminary data.</text>
</comment>
<sequence length="151" mass="16935">MNGIPNELTIERRMAVPRDAVWRAWTEHATEWFCPLPWKAPEVEMDLRPGGISRVRMVGPEGEEMNLTGVILEVVPGERVVSTDAIAPGWVPQTAFMISVTEFIADGDGTLYRASARHWTDEARQQHEAMGFHEGWGKVAEQLEAVARRIA</sequence>
<keyword evidence="4" id="KW-1185">Reference proteome</keyword>
<dbReference type="RefSeq" id="WP_140047860.1">
    <property type="nucleotide sequence ID" value="NZ_BAAAEV010000001.1"/>
</dbReference>
<proteinExistence type="inferred from homology"/>
<feature type="domain" description="Activator of Hsp90 ATPase homologue 1/2-like C-terminal" evidence="2">
    <location>
        <begin position="16"/>
        <end position="146"/>
    </location>
</feature>